<reference evidence="1 2" key="2">
    <citation type="journal article" date="2009" name="PLoS ONE">
        <title>An integrated genetic and cytogenetic map of the cucumber genome.</title>
        <authorList>
            <person name="Ren Y."/>
            <person name="Zhang Z."/>
            <person name="Liu J."/>
            <person name="Staub J.E."/>
            <person name="Han Y."/>
            <person name="Cheng Z."/>
            <person name="Li X."/>
            <person name="Lu J."/>
            <person name="Miao H."/>
            <person name="Kang H."/>
            <person name="Xie B."/>
            <person name="Gu X."/>
            <person name="Wang X."/>
            <person name="Du Y."/>
            <person name="Jin W."/>
            <person name="Huang S."/>
        </authorList>
    </citation>
    <scope>NUCLEOTIDE SEQUENCE [LARGE SCALE GENOMIC DNA]</scope>
    <source>
        <strain evidence="2">cv. 9930</strain>
    </source>
</reference>
<reference evidence="1 2" key="1">
    <citation type="journal article" date="2009" name="Nat. Genet.">
        <title>The genome of the cucumber, Cucumis sativus L.</title>
        <authorList>
            <person name="Huang S."/>
            <person name="Li R."/>
            <person name="Zhang Z."/>
            <person name="Li L."/>
            <person name="Gu X."/>
            <person name="Fan W."/>
            <person name="Lucas W.J."/>
            <person name="Wang X."/>
            <person name="Xie B."/>
            <person name="Ni P."/>
            <person name="Ren Y."/>
            <person name="Zhu H."/>
            <person name="Li J."/>
            <person name="Lin K."/>
            <person name="Jin W."/>
            <person name="Fei Z."/>
            <person name="Li G."/>
            <person name="Staub J."/>
            <person name="Kilian A."/>
            <person name="van der Vossen E.A."/>
            <person name="Wu Y."/>
            <person name="Guo J."/>
            <person name="He J."/>
            <person name="Jia Z."/>
            <person name="Ren Y."/>
            <person name="Tian G."/>
            <person name="Lu Y."/>
            <person name="Ruan J."/>
            <person name="Qian W."/>
            <person name="Wang M."/>
            <person name="Huang Q."/>
            <person name="Li B."/>
            <person name="Xuan Z."/>
            <person name="Cao J."/>
            <person name="Asan"/>
            <person name="Wu Z."/>
            <person name="Zhang J."/>
            <person name="Cai Q."/>
            <person name="Bai Y."/>
            <person name="Zhao B."/>
            <person name="Han Y."/>
            <person name="Li Y."/>
            <person name="Li X."/>
            <person name="Wang S."/>
            <person name="Shi Q."/>
            <person name="Liu S."/>
            <person name="Cho W.K."/>
            <person name="Kim J.Y."/>
            <person name="Xu Y."/>
            <person name="Heller-Uszynska K."/>
            <person name="Miao H."/>
            <person name="Cheng Z."/>
            <person name="Zhang S."/>
            <person name="Wu J."/>
            <person name="Yang Y."/>
            <person name="Kang H."/>
            <person name="Li M."/>
            <person name="Liang H."/>
            <person name="Ren X."/>
            <person name="Shi Z."/>
            <person name="Wen M."/>
            <person name="Jian M."/>
            <person name="Yang H."/>
            <person name="Zhang G."/>
            <person name="Yang Z."/>
            <person name="Chen R."/>
            <person name="Liu S."/>
            <person name="Li J."/>
            <person name="Ma L."/>
            <person name="Liu H."/>
            <person name="Zhou Y."/>
            <person name="Zhao J."/>
            <person name="Fang X."/>
            <person name="Li G."/>
            <person name="Fang L."/>
            <person name="Li Y."/>
            <person name="Liu D."/>
            <person name="Zheng H."/>
            <person name="Zhang Y."/>
            <person name="Qin N."/>
            <person name="Li Z."/>
            <person name="Yang G."/>
            <person name="Yang S."/>
            <person name="Bolund L."/>
            <person name="Kristiansen K."/>
            <person name="Zheng H."/>
            <person name="Li S."/>
            <person name="Zhang X."/>
            <person name="Yang H."/>
            <person name="Wang J."/>
            <person name="Sun R."/>
            <person name="Zhang B."/>
            <person name="Jiang S."/>
            <person name="Wang J."/>
            <person name="Du Y."/>
            <person name="Li S."/>
        </authorList>
    </citation>
    <scope>NUCLEOTIDE SEQUENCE [LARGE SCALE GENOMIC DNA]</scope>
    <source>
        <strain evidence="2">cv. 9930</strain>
    </source>
</reference>
<name>A0A0A0KC29_CUCSA</name>
<reference evidence="1 2" key="3">
    <citation type="journal article" date="2010" name="BMC Genomics">
        <title>Transcriptome sequencing and comparative analysis of cucumber flowers with different sex types.</title>
        <authorList>
            <person name="Guo S."/>
            <person name="Zheng Y."/>
            <person name="Joung J.G."/>
            <person name="Liu S."/>
            <person name="Zhang Z."/>
            <person name="Crasta O.R."/>
            <person name="Sobral B.W."/>
            <person name="Xu Y."/>
            <person name="Huang S."/>
            <person name="Fei Z."/>
        </authorList>
    </citation>
    <scope>NUCLEOTIDE SEQUENCE [LARGE SCALE GENOMIC DNA]</scope>
    <source>
        <strain evidence="2">cv. 9930</strain>
    </source>
</reference>
<dbReference type="Proteomes" id="UP000029981">
    <property type="component" value="Chromosome 6"/>
</dbReference>
<evidence type="ECO:0000313" key="1">
    <source>
        <dbReference type="EMBL" id="KGN47048.1"/>
    </source>
</evidence>
<accession>A0A0A0KC29</accession>
<proteinExistence type="predicted"/>
<sequence>MGGNQINRVFIQKAKKVNETMILSFWKCLAGRGKKKKKKLVDYGVGGSFDKSLGRSFLKKAVVMDSFQATVKAHIP</sequence>
<protein>
    <submittedName>
        <fullName evidence="1">Uncharacterized protein</fullName>
    </submittedName>
</protein>
<evidence type="ECO:0000313" key="2">
    <source>
        <dbReference type="Proteomes" id="UP000029981"/>
    </source>
</evidence>
<organism evidence="1 2">
    <name type="scientific">Cucumis sativus</name>
    <name type="common">Cucumber</name>
    <dbReference type="NCBI Taxonomy" id="3659"/>
    <lineage>
        <taxon>Eukaryota</taxon>
        <taxon>Viridiplantae</taxon>
        <taxon>Streptophyta</taxon>
        <taxon>Embryophyta</taxon>
        <taxon>Tracheophyta</taxon>
        <taxon>Spermatophyta</taxon>
        <taxon>Magnoliopsida</taxon>
        <taxon>eudicotyledons</taxon>
        <taxon>Gunneridae</taxon>
        <taxon>Pentapetalae</taxon>
        <taxon>rosids</taxon>
        <taxon>fabids</taxon>
        <taxon>Cucurbitales</taxon>
        <taxon>Cucurbitaceae</taxon>
        <taxon>Benincaseae</taxon>
        <taxon>Cucumis</taxon>
    </lineage>
</organism>
<dbReference type="EMBL" id="CM002927">
    <property type="protein sequence ID" value="KGN47048.1"/>
    <property type="molecule type" value="Genomic_DNA"/>
</dbReference>
<gene>
    <name evidence="1" type="ORF">Csa_6G181530</name>
</gene>
<keyword evidence="2" id="KW-1185">Reference proteome</keyword>
<dbReference type="Gramene" id="KGN47048">
    <property type="protein sequence ID" value="KGN47048"/>
    <property type="gene ID" value="Csa_6G181530"/>
</dbReference>
<reference evidence="1 2" key="4">
    <citation type="journal article" date="2011" name="BMC Genomics">
        <title>RNA-Seq improves annotation of protein-coding genes in the cucumber genome.</title>
        <authorList>
            <person name="Li Z."/>
            <person name="Zhang Z."/>
            <person name="Yan P."/>
            <person name="Huang S."/>
            <person name="Fei Z."/>
            <person name="Lin K."/>
        </authorList>
    </citation>
    <scope>NUCLEOTIDE SEQUENCE [LARGE SCALE GENOMIC DNA]</scope>
    <source>
        <strain evidence="2">cv. 9930</strain>
    </source>
</reference>
<dbReference type="AlphaFoldDB" id="A0A0A0KC29"/>